<accession>F7ZKF7</accession>
<keyword evidence="1" id="KW-0472">Membrane</keyword>
<sequence>MDVRIIVGATAKTGEKRTQELQRLSPPGQYQRDLGLNLDHGKVLLARLKQAIVHHQIEEISDASRKYPRIGPTRPACDYGKENVQGIAVIFTTPDETLLFAIIGTTLGGWIGQLIVAAAGACVLIYVVRLVRGLV</sequence>
<dbReference type="HOGENOM" id="CLU_1884222_0_0_5"/>
<dbReference type="eggNOG" id="COG2261">
    <property type="taxonomic scope" value="Bacteria"/>
</dbReference>
<dbReference type="KEGG" id="rli:RLO149_c032150"/>
<keyword evidence="1" id="KW-0812">Transmembrane</keyword>
<evidence type="ECO:0000313" key="2">
    <source>
        <dbReference type="EMBL" id="AEI95171.1"/>
    </source>
</evidence>
<reference evidence="2 3" key="1">
    <citation type="journal article" date="2011" name="BMC Genomics">
        <title>Comparative genome analysis and genome-guided physiological analysis of Roseobacter litoralis.</title>
        <authorList>
            <person name="Kalhoefer D."/>
            <person name="Thole S."/>
            <person name="Voget S."/>
            <person name="Lehmann R."/>
            <person name="Liesegang H."/>
            <person name="Wollher A."/>
            <person name="Daniel R."/>
            <person name="Simon M."/>
            <person name="Brinkhoff T."/>
        </authorList>
    </citation>
    <scope>NUCLEOTIDE SEQUENCE [LARGE SCALE GENOMIC DNA]</scope>
    <source>
        <strain evidence="3">ATCC 49566 / DSM 6996 / JCM 21268 / NBRC 15278 / OCh 149</strain>
    </source>
</reference>
<proteinExistence type="predicted"/>
<keyword evidence="3" id="KW-1185">Reference proteome</keyword>
<keyword evidence="1" id="KW-1133">Transmembrane helix</keyword>
<dbReference type="EMBL" id="CP002623">
    <property type="protein sequence ID" value="AEI95171.1"/>
    <property type="molecule type" value="Genomic_DNA"/>
</dbReference>
<dbReference type="STRING" id="391595.RLO149_c032150"/>
<protein>
    <submittedName>
        <fullName evidence="2">Uncharacterized protein</fullName>
    </submittedName>
</protein>
<gene>
    <name evidence="2" type="ordered locus">RLO149_c032150</name>
</gene>
<evidence type="ECO:0000256" key="1">
    <source>
        <dbReference type="SAM" id="Phobius"/>
    </source>
</evidence>
<dbReference type="Proteomes" id="UP000001353">
    <property type="component" value="Chromosome"/>
</dbReference>
<evidence type="ECO:0000313" key="3">
    <source>
        <dbReference type="Proteomes" id="UP000001353"/>
    </source>
</evidence>
<dbReference type="AlphaFoldDB" id="F7ZKF7"/>
<name>F7ZKF7_ROSLO</name>
<feature type="transmembrane region" description="Helical" evidence="1">
    <location>
        <begin position="98"/>
        <end position="128"/>
    </location>
</feature>
<dbReference type="RefSeq" id="WP_013963081.1">
    <property type="nucleotide sequence ID" value="NC_015730.1"/>
</dbReference>
<organism evidence="2 3">
    <name type="scientific">Roseobacter litoralis (strain ATCC 49566 / DSM 6996 / JCM 21268 / NBRC 15278 / OCh 149)</name>
    <dbReference type="NCBI Taxonomy" id="391595"/>
    <lineage>
        <taxon>Bacteria</taxon>
        <taxon>Pseudomonadati</taxon>
        <taxon>Pseudomonadota</taxon>
        <taxon>Alphaproteobacteria</taxon>
        <taxon>Rhodobacterales</taxon>
        <taxon>Roseobacteraceae</taxon>
        <taxon>Roseobacter</taxon>
    </lineage>
</organism>